<evidence type="ECO:0000313" key="3">
    <source>
        <dbReference type="Proteomes" id="UP000015530"/>
    </source>
</evidence>
<feature type="compositionally biased region" description="Polar residues" evidence="1">
    <location>
        <begin position="25"/>
        <end position="35"/>
    </location>
</feature>
<evidence type="ECO:0000313" key="2">
    <source>
        <dbReference type="EMBL" id="EQB55914.1"/>
    </source>
</evidence>
<accession>T0KUY2</accession>
<protein>
    <submittedName>
        <fullName evidence="2">Uncharacterized protein</fullName>
    </submittedName>
</protein>
<feature type="compositionally biased region" description="Basic residues" evidence="1">
    <location>
        <begin position="53"/>
        <end position="62"/>
    </location>
</feature>
<dbReference type="Proteomes" id="UP000015530">
    <property type="component" value="Unassembled WGS sequence"/>
</dbReference>
<comment type="caution">
    <text evidence="2">The sequence shown here is derived from an EMBL/GenBank/DDBJ whole genome shotgun (WGS) entry which is preliminary data.</text>
</comment>
<proteinExistence type="predicted"/>
<evidence type="ECO:0000256" key="1">
    <source>
        <dbReference type="SAM" id="MobiDB-lite"/>
    </source>
</evidence>
<organism evidence="2 3">
    <name type="scientific">Colletotrichum gloeosporioides (strain Cg-14)</name>
    <name type="common">Anthracnose fungus</name>
    <name type="synonym">Glomerella cingulata</name>
    <dbReference type="NCBI Taxonomy" id="1237896"/>
    <lineage>
        <taxon>Eukaryota</taxon>
        <taxon>Fungi</taxon>
        <taxon>Dikarya</taxon>
        <taxon>Ascomycota</taxon>
        <taxon>Pezizomycotina</taxon>
        <taxon>Sordariomycetes</taxon>
        <taxon>Hypocreomycetidae</taxon>
        <taxon>Glomerellales</taxon>
        <taxon>Glomerellaceae</taxon>
        <taxon>Colletotrichum</taxon>
        <taxon>Colletotrichum gloeosporioides species complex</taxon>
    </lineage>
</organism>
<name>T0KUY2_COLGC</name>
<dbReference type="OrthoDB" id="4810802at2759"/>
<reference evidence="3" key="1">
    <citation type="journal article" date="2013" name="Mol. Plant Microbe Interact.">
        <title>Global aspects of pacC regulation of pathogenicity genes in Colletotrichum gloeosporioides as revealed by transcriptome analysis.</title>
        <authorList>
            <person name="Alkan N."/>
            <person name="Meng X."/>
            <person name="Friedlander G."/>
            <person name="Reuveni E."/>
            <person name="Sukno S."/>
            <person name="Sherman A."/>
            <person name="Thon M."/>
            <person name="Fluhr R."/>
            <person name="Prusky D."/>
        </authorList>
    </citation>
    <scope>NUCLEOTIDE SEQUENCE [LARGE SCALE GENOMIC DNA]</scope>
    <source>
        <strain evidence="3">Cg-14</strain>
    </source>
</reference>
<dbReference type="EMBL" id="AMYD01000831">
    <property type="protein sequence ID" value="EQB55914.1"/>
    <property type="molecule type" value="Genomic_DNA"/>
</dbReference>
<dbReference type="AlphaFoldDB" id="T0KUY2"/>
<dbReference type="HOGENOM" id="CLU_088291_0_0_1"/>
<feature type="region of interest" description="Disordered" evidence="1">
    <location>
        <begin position="21"/>
        <end position="63"/>
    </location>
</feature>
<sequence>MASPSSASVFNLRPELEPVLPDVAENTQVKTSENNKGYRKKRNRARKDEYLKRQRARTTSRKRNGEFVLSGARAALPARVSKENRSTYKLVKSMLLLTTTIKDGFTVGFAFRDSDFMHDTEAESLCGALQLQGSQARGTARIQGFALILMKSCNQCFGDYQGPRGERENSNFFEAVKGVIHERGVMGGGLHPKTHSMEAIIASACEAMLALFVNGRKAYLRDLVDGMEEQEGVYTSNTRKLIDLVDGWIEWTEDADVEEEKLVDALDDVDIERER</sequence>
<gene>
    <name evidence="2" type="ORF">CGLO_04088</name>
</gene>